<sequence>MISTQKGDLTLDENTQMLVAGYLVVALLIGLIVLFTSRRKFQGEAASAQDRLDSIEATLEKLQDTEELLEISAYDASRTATKLESHLSAFNDILVKAQNLAAEERLAALEVELEEEIKRKEIAELESLEPDIEKLSEKFHETLSRLVAAREDLSKIQEQMAYIMKTERDEQLEKITSMNEEYEDTLSRIDALEDLQRQRDDSKEETTIMDLLGSEEGLDSGLGDDDSDYDEDEEEIEIYEDEDGTYYYIDPDSGDEVPCDDEGNPL</sequence>
<dbReference type="AlphaFoldDB" id="A0A1J5TX35"/>
<accession>A0A1J5TX35</accession>
<protein>
    <submittedName>
        <fullName evidence="4">Uncharacterized protein</fullName>
    </submittedName>
</protein>
<evidence type="ECO:0000256" key="1">
    <source>
        <dbReference type="SAM" id="Coils"/>
    </source>
</evidence>
<evidence type="ECO:0000313" key="4">
    <source>
        <dbReference type="EMBL" id="OIR16590.1"/>
    </source>
</evidence>
<feature type="coiled-coil region" evidence="1">
    <location>
        <begin position="38"/>
        <end position="72"/>
    </location>
</feature>
<keyword evidence="3" id="KW-1133">Transmembrane helix</keyword>
<evidence type="ECO:0000256" key="2">
    <source>
        <dbReference type="SAM" id="MobiDB-lite"/>
    </source>
</evidence>
<gene>
    <name evidence="4" type="ORF">BEU04_01225</name>
</gene>
<dbReference type="EMBL" id="MIYU01000012">
    <property type="protein sequence ID" value="OIR16590.1"/>
    <property type="molecule type" value="Genomic_DNA"/>
</dbReference>
<comment type="caution">
    <text evidence="4">The sequence shown here is derived from an EMBL/GenBank/DDBJ whole genome shotgun (WGS) entry which is preliminary data.</text>
</comment>
<name>A0A1J5TX35_9ARCH</name>
<organism evidence="4 5">
    <name type="scientific">Marine Group III euryarchaeote CG-Bathy1</name>
    <dbReference type="NCBI Taxonomy" id="1889001"/>
    <lineage>
        <taxon>Archaea</taxon>
        <taxon>Methanobacteriati</taxon>
        <taxon>Thermoplasmatota</taxon>
        <taxon>Thermoplasmata</taxon>
        <taxon>Candidatus Thermoprofundales</taxon>
    </lineage>
</organism>
<evidence type="ECO:0000313" key="5">
    <source>
        <dbReference type="Proteomes" id="UP000183815"/>
    </source>
</evidence>
<feature type="compositionally biased region" description="Acidic residues" evidence="2">
    <location>
        <begin position="252"/>
        <end position="266"/>
    </location>
</feature>
<keyword evidence="1" id="KW-0175">Coiled coil</keyword>
<keyword evidence="3" id="KW-0812">Transmembrane</keyword>
<feature type="compositionally biased region" description="Acidic residues" evidence="2">
    <location>
        <begin position="216"/>
        <end position="244"/>
    </location>
</feature>
<reference evidence="4 5" key="1">
    <citation type="submission" date="2016-08" db="EMBL/GenBank/DDBJ databases">
        <title>New Insights into Marine Group III Euryarchaeota, from dark to light.</title>
        <authorList>
            <person name="Haro-Moreno J.M."/>
            <person name="Rodriguez-Valera F."/>
            <person name="Lopez-Garcia P."/>
            <person name="Moreira D."/>
            <person name="Martin-Cuadrado A.B."/>
        </authorList>
    </citation>
    <scope>NUCLEOTIDE SEQUENCE [LARGE SCALE GENOMIC DNA]</scope>
    <source>
        <strain evidence="4">CG-Bathy1</strain>
    </source>
</reference>
<evidence type="ECO:0000256" key="3">
    <source>
        <dbReference type="SAM" id="Phobius"/>
    </source>
</evidence>
<dbReference type="Proteomes" id="UP000183815">
    <property type="component" value="Unassembled WGS sequence"/>
</dbReference>
<feature type="coiled-coil region" evidence="1">
    <location>
        <begin position="99"/>
        <end position="126"/>
    </location>
</feature>
<keyword evidence="3" id="KW-0472">Membrane</keyword>
<feature type="transmembrane region" description="Helical" evidence="3">
    <location>
        <begin position="17"/>
        <end position="35"/>
    </location>
</feature>
<proteinExistence type="predicted"/>
<feature type="region of interest" description="Disordered" evidence="2">
    <location>
        <begin position="213"/>
        <end position="266"/>
    </location>
</feature>